<dbReference type="GO" id="GO:0016020">
    <property type="term" value="C:membrane"/>
    <property type="evidence" value="ECO:0007669"/>
    <property type="project" value="UniProtKB-SubCell"/>
</dbReference>
<evidence type="ECO:0000256" key="4">
    <source>
        <dbReference type="ARBA" id="ARBA00022692"/>
    </source>
</evidence>
<feature type="transmembrane region" description="Helical" evidence="8">
    <location>
        <begin position="309"/>
        <end position="330"/>
    </location>
</feature>
<evidence type="ECO:0000256" key="6">
    <source>
        <dbReference type="ARBA" id="ARBA00023136"/>
    </source>
</evidence>
<dbReference type="STRING" id="1328760.A0A165I7D2"/>
<dbReference type="GO" id="GO:0016757">
    <property type="term" value="F:glycosyltransferase activity"/>
    <property type="evidence" value="ECO:0007669"/>
    <property type="project" value="UniProtKB-KW"/>
</dbReference>
<keyword evidence="2" id="KW-0328">Glycosyltransferase</keyword>
<dbReference type="AlphaFoldDB" id="A0A165I7D2"/>
<dbReference type="RefSeq" id="XP_018190045.1">
    <property type="nucleotide sequence ID" value="XM_018335899.1"/>
</dbReference>
<evidence type="ECO:0000256" key="7">
    <source>
        <dbReference type="ARBA" id="ARBA00023180"/>
    </source>
</evidence>
<evidence type="ECO:0000256" key="5">
    <source>
        <dbReference type="ARBA" id="ARBA00022989"/>
    </source>
</evidence>
<dbReference type="EMBL" id="KV407456">
    <property type="protein sequence ID" value="KZF24490.1"/>
    <property type="molecule type" value="Genomic_DNA"/>
</dbReference>
<keyword evidence="5 8" id="KW-1133">Transmembrane helix</keyword>
<keyword evidence="7" id="KW-0325">Glycoprotein</keyword>
<evidence type="ECO:0000256" key="2">
    <source>
        <dbReference type="ARBA" id="ARBA00022676"/>
    </source>
</evidence>
<dbReference type="OrthoDB" id="2849215at2759"/>
<comment type="subcellular location">
    <subcellularLocation>
        <location evidence="1">Membrane</location>
    </subcellularLocation>
</comment>
<evidence type="ECO:0000313" key="9">
    <source>
        <dbReference type="EMBL" id="KZF24490.1"/>
    </source>
</evidence>
<keyword evidence="3 9" id="KW-0808">Transferase</keyword>
<evidence type="ECO:0000256" key="8">
    <source>
        <dbReference type="SAM" id="Phobius"/>
    </source>
</evidence>
<dbReference type="PANTHER" id="PTHR47844:SF1">
    <property type="entry name" value="EXOSTOSIN-LIKE 2"/>
    <property type="match status" value="1"/>
</dbReference>
<dbReference type="Proteomes" id="UP000076632">
    <property type="component" value="Unassembled WGS sequence"/>
</dbReference>
<protein>
    <submittedName>
        <fullName evidence="9">Glycosyltransferase family 2 protein</fullName>
    </submittedName>
</protein>
<dbReference type="InterPro" id="IPR052427">
    <property type="entry name" value="Glycosyltrans_GT2/GT47"/>
</dbReference>
<name>A0A165I7D2_XYLHT</name>
<evidence type="ECO:0000313" key="10">
    <source>
        <dbReference type="Proteomes" id="UP000076632"/>
    </source>
</evidence>
<gene>
    <name evidence="9" type="ORF">L228DRAFT_281558</name>
</gene>
<dbReference type="SUPFAM" id="SSF53448">
    <property type="entry name" value="Nucleotide-diphospho-sugar transferases"/>
    <property type="match status" value="1"/>
</dbReference>
<accession>A0A165I7D2</accession>
<dbReference type="OMA" id="WEYLGAC"/>
<sequence length="369" mass="42280">MHEFTRTILNCIKSSPLEIIVVTVLDCIDHVEELVHSIDPSIRVITAGQRNKRLQLRQAIPMIRSRITILADDDVIWPDSLMAHVLAPFEDPKVGAVGTSQRIRKARHLSFVGRIWEYLGACYIERRNFENTATMHMDGGISCLSGRTVVIRTPIIQSAEFLHGYCNETWNGNLLNADDDNYVTRFLVSHNWKICFQSSVEIETTLETNSKFLSQCLRWCRSNWRSNYKSIVLERHIWKKQPWSTYAVQVTTASCSLVHDPALIYSLYRASENVSPLNRVRLMTSFLVWLVSCKAVKLVPHFARYPFDLVYFPITILFGYFHGLIKYYALFTLSTSWGSRNDVNHSSVALSEHETDVLDSEKTPLTSSG</sequence>
<dbReference type="InParanoid" id="A0A165I7D2"/>
<dbReference type="PANTHER" id="PTHR47844">
    <property type="entry name" value="SYNTHASE CPS1, PUTATIVE (AFU_ORTHOLOGUE AFUA_7G02500)-RELATED"/>
    <property type="match status" value="1"/>
</dbReference>
<evidence type="ECO:0000256" key="1">
    <source>
        <dbReference type="ARBA" id="ARBA00004370"/>
    </source>
</evidence>
<keyword evidence="4 8" id="KW-0812">Transmembrane</keyword>
<proteinExistence type="predicted"/>
<dbReference type="InterPro" id="IPR029044">
    <property type="entry name" value="Nucleotide-diphossugar_trans"/>
</dbReference>
<dbReference type="Pfam" id="PF13641">
    <property type="entry name" value="Glyco_tranf_2_3"/>
    <property type="match status" value="1"/>
</dbReference>
<organism evidence="9 10">
    <name type="scientific">Xylona heveae (strain CBS 132557 / TC161)</name>
    <dbReference type="NCBI Taxonomy" id="1328760"/>
    <lineage>
        <taxon>Eukaryota</taxon>
        <taxon>Fungi</taxon>
        <taxon>Dikarya</taxon>
        <taxon>Ascomycota</taxon>
        <taxon>Pezizomycotina</taxon>
        <taxon>Xylonomycetes</taxon>
        <taxon>Xylonales</taxon>
        <taxon>Xylonaceae</taxon>
        <taxon>Xylona</taxon>
    </lineage>
</organism>
<keyword evidence="6 8" id="KW-0472">Membrane</keyword>
<keyword evidence="10" id="KW-1185">Reference proteome</keyword>
<evidence type="ECO:0000256" key="3">
    <source>
        <dbReference type="ARBA" id="ARBA00022679"/>
    </source>
</evidence>
<dbReference type="GeneID" id="28901036"/>
<reference evidence="9 10" key="1">
    <citation type="journal article" date="2016" name="Fungal Biol.">
        <title>The genome of Xylona heveae provides a window into fungal endophytism.</title>
        <authorList>
            <person name="Gazis R."/>
            <person name="Kuo A."/>
            <person name="Riley R."/>
            <person name="LaButti K."/>
            <person name="Lipzen A."/>
            <person name="Lin J."/>
            <person name="Amirebrahimi M."/>
            <person name="Hesse C.N."/>
            <person name="Spatafora J.W."/>
            <person name="Henrissat B."/>
            <person name="Hainaut M."/>
            <person name="Grigoriev I.V."/>
            <person name="Hibbett D.S."/>
        </authorList>
    </citation>
    <scope>NUCLEOTIDE SEQUENCE [LARGE SCALE GENOMIC DNA]</scope>
    <source>
        <strain evidence="9 10">TC161</strain>
    </source>
</reference>
<dbReference type="Gene3D" id="3.90.550.10">
    <property type="entry name" value="Spore Coat Polysaccharide Biosynthesis Protein SpsA, Chain A"/>
    <property type="match status" value="1"/>
</dbReference>